<keyword evidence="1" id="KW-0472">Membrane</keyword>
<dbReference type="RefSeq" id="WP_271433074.1">
    <property type="nucleotide sequence ID" value="NZ_JAQIOY010000004.1"/>
</dbReference>
<dbReference type="Proteomes" id="UP001210720">
    <property type="component" value="Unassembled WGS sequence"/>
</dbReference>
<feature type="transmembrane region" description="Helical" evidence="1">
    <location>
        <begin position="43"/>
        <end position="61"/>
    </location>
</feature>
<organism evidence="3 4">
    <name type="scientific">Thalassococcus lentus</name>
    <dbReference type="NCBI Taxonomy" id="1210524"/>
    <lineage>
        <taxon>Bacteria</taxon>
        <taxon>Pseudomonadati</taxon>
        <taxon>Pseudomonadota</taxon>
        <taxon>Alphaproteobacteria</taxon>
        <taxon>Rhodobacterales</taxon>
        <taxon>Roseobacteraceae</taxon>
        <taxon>Thalassococcus</taxon>
    </lineage>
</organism>
<keyword evidence="1" id="KW-1133">Transmembrane helix</keyword>
<evidence type="ECO:0008006" key="5">
    <source>
        <dbReference type="Google" id="ProtNLM"/>
    </source>
</evidence>
<keyword evidence="1" id="KW-0812">Transmembrane</keyword>
<sequence>MKRLMILASLSPTAVFAQFTVPEVHYDPPPTQTEIYFSNPDNWVQLGILAALVGIGVLLLVRWKGSSKD</sequence>
<protein>
    <recommendedName>
        <fullName evidence="5">LPXTG cell wall anchor domain-containing protein</fullName>
    </recommendedName>
</protein>
<keyword evidence="4" id="KW-1185">Reference proteome</keyword>
<evidence type="ECO:0000313" key="3">
    <source>
        <dbReference type="EMBL" id="MDA7425716.1"/>
    </source>
</evidence>
<reference evidence="3 4" key="1">
    <citation type="submission" date="2023-01" db="EMBL/GenBank/DDBJ databases">
        <title>Thalassococcus onchidii sp. nov., isolated from a marine invertebrate from the South China Sea.</title>
        <authorList>
            <person name="Xu S."/>
            <person name="Liu Z."/>
            <person name="Xu Y."/>
        </authorList>
    </citation>
    <scope>NUCLEOTIDE SEQUENCE [LARGE SCALE GENOMIC DNA]</scope>
    <source>
        <strain evidence="3 4">KCTC 32084</strain>
    </source>
</reference>
<name>A0ABT4XUW5_9RHOB</name>
<evidence type="ECO:0000256" key="2">
    <source>
        <dbReference type="SAM" id="SignalP"/>
    </source>
</evidence>
<accession>A0ABT4XUW5</accession>
<feature type="chain" id="PRO_5047451902" description="LPXTG cell wall anchor domain-containing protein" evidence="2">
    <location>
        <begin position="18"/>
        <end position="69"/>
    </location>
</feature>
<proteinExistence type="predicted"/>
<comment type="caution">
    <text evidence="3">The sequence shown here is derived from an EMBL/GenBank/DDBJ whole genome shotgun (WGS) entry which is preliminary data.</text>
</comment>
<keyword evidence="2" id="KW-0732">Signal</keyword>
<evidence type="ECO:0000256" key="1">
    <source>
        <dbReference type="SAM" id="Phobius"/>
    </source>
</evidence>
<feature type="signal peptide" evidence="2">
    <location>
        <begin position="1"/>
        <end position="17"/>
    </location>
</feature>
<gene>
    <name evidence="3" type="ORF">PFY00_13365</name>
</gene>
<dbReference type="EMBL" id="JAQIOY010000004">
    <property type="protein sequence ID" value="MDA7425716.1"/>
    <property type="molecule type" value="Genomic_DNA"/>
</dbReference>
<evidence type="ECO:0000313" key="4">
    <source>
        <dbReference type="Proteomes" id="UP001210720"/>
    </source>
</evidence>